<dbReference type="InterPro" id="IPR000524">
    <property type="entry name" value="Tscrpt_reg_HTH_GntR"/>
</dbReference>
<dbReference type="GO" id="GO:0003700">
    <property type="term" value="F:DNA-binding transcription factor activity"/>
    <property type="evidence" value="ECO:0007669"/>
    <property type="project" value="InterPro"/>
</dbReference>
<dbReference type="CDD" id="cd07377">
    <property type="entry name" value="WHTH_GntR"/>
    <property type="match status" value="1"/>
</dbReference>
<keyword evidence="3" id="KW-0804">Transcription</keyword>
<gene>
    <name evidence="5" type="ORF">CD32_17750</name>
</gene>
<evidence type="ECO:0000259" key="4">
    <source>
        <dbReference type="PROSITE" id="PS50949"/>
    </source>
</evidence>
<dbReference type="EMBL" id="JPVP01000059">
    <property type="protein sequence ID" value="KGR82698.1"/>
    <property type="molecule type" value="Genomic_DNA"/>
</dbReference>
<dbReference type="GO" id="GO:0003677">
    <property type="term" value="F:DNA binding"/>
    <property type="evidence" value="ECO:0007669"/>
    <property type="project" value="UniProtKB-KW"/>
</dbReference>
<protein>
    <submittedName>
        <fullName evidence="5">Transcriptional regulator</fullName>
    </submittedName>
</protein>
<dbReference type="InterPro" id="IPR011711">
    <property type="entry name" value="GntR_C"/>
</dbReference>
<evidence type="ECO:0000313" key="6">
    <source>
        <dbReference type="Proteomes" id="UP000030437"/>
    </source>
</evidence>
<sequence>MQVERRKVADQILEFLIEMMRTGELQTNTVLPTENELAARFGVSRAPIREALKVLEVAGAIESRQGGRSLVKEVSLAELLDPVRFQLINKQQVLDLLEFRIIIETEAAALAAERRTEEELVEIQRLVDHFQQLMGDNQAIGYEEDFQFHQFIMKASKNNFIAETISNLSDLHLRALKYSLSKNLGWDKKREEVAKEHMIIAQAIASQDSEGARKAMREHLMNARNKILTLPEEE</sequence>
<proteinExistence type="predicted"/>
<dbReference type="InterPro" id="IPR008920">
    <property type="entry name" value="TF_FadR/GntR_C"/>
</dbReference>
<dbReference type="eggNOG" id="COG2186">
    <property type="taxonomic scope" value="Bacteria"/>
</dbReference>
<dbReference type="OrthoDB" id="369138at2"/>
<name>A0A0A3IIQ2_9BACI</name>
<accession>A0A0A3IIQ2</accession>
<dbReference type="Gene3D" id="1.10.10.10">
    <property type="entry name" value="Winged helix-like DNA-binding domain superfamily/Winged helix DNA-binding domain"/>
    <property type="match status" value="1"/>
</dbReference>
<dbReference type="SMART" id="SM00895">
    <property type="entry name" value="FCD"/>
    <property type="match status" value="1"/>
</dbReference>
<dbReference type="Gene3D" id="1.20.120.530">
    <property type="entry name" value="GntR ligand-binding domain-like"/>
    <property type="match status" value="1"/>
</dbReference>
<dbReference type="SUPFAM" id="SSF48008">
    <property type="entry name" value="GntR ligand-binding domain-like"/>
    <property type="match status" value="1"/>
</dbReference>
<comment type="caution">
    <text evidence="5">The sequence shown here is derived from an EMBL/GenBank/DDBJ whole genome shotgun (WGS) entry which is preliminary data.</text>
</comment>
<keyword evidence="6" id="KW-1185">Reference proteome</keyword>
<dbReference type="SMART" id="SM00345">
    <property type="entry name" value="HTH_GNTR"/>
    <property type="match status" value="1"/>
</dbReference>
<dbReference type="SUPFAM" id="SSF46785">
    <property type="entry name" value="Winged helix' DNA-binding domain"/>
    <property type="match status" value="1"/>
</dbReference>
<dbReference type="Proteomes" id="UP000030437">
    <property type="component" value="Unassembled WGS sequence"/>
</dbReference>
<keyword evidence="1" id="KW-0805">Transcription regulation</keyword>
<dbReference type="Pfam" id="PF07729">
    <property type="entry name" value="FCD"/>
    <property type="match status" value="1"/>
</dbReference>
<dbReference type="PANTHER" id="PTHR43537:SF5">
    <property type="entry name" value="UXU OPERON TRANSCRIPTIONAL REGULATOR"/>
    <property type="match status" value="1"/>
</dbReference>
<dbReference type="STRING" id="1220589.CD32_17750"/>
<dbReference type="RefSeq" id="WP_036157114.1">
    <property type="nucleotide sequence ID" value="NZ_AVCX01000002.1"/>
</dbReference>
<feature type="domain" description="HTH gntR-type" evidence="4">
    <location>
        <begin position="6"/>
        <end position="74"/>
    </location>
</feature>
<dbReference type="PANTHER" id="PTHR43537">
    <property type="entry name" value="TRANSCRIPTIONAL REGULATOR, GNTR FAMILY"/>
    <property type="match status" value="1"/>
</dbReference>
<dbReference type="PROSITE" id="PS50949">
    <property type="entry name" value="HTH_GNTR"/>
    <property type="match status" value="1"/>
</dbReference>
<dbReference type="InterPro" id="IPR036388">
    <property type="entry name" value="WH-like_DNA-bd_sf"/>
</dbReference>
<dbReference type="AlphaFoldDB" id="A0A0A3IIQ2"/>
<dbReference type="InterPro" id="IPR036390">
    <property type="entry name" value="WH_DNA-bd_sf"/>
</dbReference>
<evidence type="ECO:0000313" key="5">
    <source>
        <dbReference type="EMBL" id="KGR82698.1"/>
    </source>
</evidence>
<dbReference type="Pfam" id="PF00392">
    <property type="entry name" value="GntR"/>
    <property type="match status" value="1"/>
</dbReference>
<evidence type="ECO:0000256" key="2">
    <source>
        <dbReference type="ARBA" id="ARBA00023125"/>
    </source>
</evidence>
<reference evidence="5 6" key="1">
    <citation type="submission" date="2014-02" db="EMBL/GenBank/DDBJ databases">
        <title>Draft genome sequence of Lysinibacillus odysseyi NBRC 100172.</title>
        <authorList>
            <person name="Zhang F."/>
            <person name="Wang G."/>
            <person name="Zhang L."/>
        </authorList>
    </citation>
    <scope>NUCLEOTIDE SEQUENCE [LARGE SCALE GENOMIC DNA]</scope>
    <source>
        <strain evidence="5 6">NBRC 100172</strain>
    </source>
</reference>
<keyword evidence="2" id="KW-0238">DNA-binding</keyword>
<evidence type="ECO:0000256" key="1">
    <source>
        <dbReference type="ARBA" id="ARBA00023015"/>
    </source>
</evidence>
<dbReference type="PRINTS" id="PR00035">
    <property type="entry name" value="HTHGNTR"/>
</dbReference>
<evidence type="ECO:0000256" key="3">
    <source>
        <dbReference type="ARBA" id="ARBA00023163"/>
    </source>
</evidence>
<organism evidence="5 6">
    <name type="scientific">Lysinibacillus odysseyi 34hs-1 = NBRC 100172</name>
    <dbReference type="NCBI Taxonomy" id="1220589"/>
    <lineage>
        <taxon>Bacteria</taxon>
        <taxon>Bacillati</taxon>
        <taxon>Bacillota</taxon>
        <taxon>Bacilli</taxon>
        <taxon>Bacillales</taxon>
        <taxon>Bacillaceae</taxon>
        <taxon>Lysinibacillus</taxon>
    </lineage>
</organism>